<proteinExistence type="predicted"/>
<accession>A0AAD9N7N4</accession>
<sequence>MTGHDVLLPKEAGQFIANHSKYVFISSKAVTSTAVKMFETLKSKPEALTVERWSLHELNPSTQDQAAVDW</sequence>
<reference evidence="1" key="1">
    <citation type="journal article" date="2023" name="Mol. Biol. Evol.">
        <title>Third-Generation Sequencing Reveals the Adaptive Role of the Epigenome in Three Deep-Sea Polychaetes.</title>
        <authorList>
            <person name="Perez M."/>
            <person name="Aroh O."/>
            <person name="Sun Y."/>
            <person name="Lan Y."/>
            <person name="Juniper S.K."/>
            <person name="Young C.R."/>
            <person name="Angers B."/>
            <person name="Qian P.Y."/>
        </authorList>
    </citation>
    <scope>NUCLEOTIDE SEQUENCE</scope>
    <source>
        <strain evidence="1">P08H-3</strain>
    </source>
</reference>
<organism evidence="1 2">
    <name type="scientific">Paralvinella palmiformis</name>
    <dbReference type="NCBI Taxonomy" id="53620"/>
    <lineage>
        <taxon>Eukaryota</taxon>
        <taxon>Metazoa</taxon>
        <taxon>Spiralia</taxon>
        <taxon>Lophotrochozoa</taxon>
        <taxon>Annelida</taxon>
        <taxon>Polychaeta</taxon>
        <taxon>Sedentaria</taxon>
        <taxon>Canalipalpata</taxon>
        <taxon>Terebellida</taxon>
        <taxon>Terebelliformia</taxon>
        <taxon>Alvinellidae</taxon>
        <taxon>Paralvinella</taxon>
    </lineage>
</organism>
<dbReference type="AlphaFoldDB" id="A0AAD9N7N4"/>
<evidence type="ECO:0000313" key="1">
    <source>
        <dbReference type="EMBL" id="KAK2158051.1"/>
    </source>
</evidence>
<name>A0AAD9N7N4_9ANNE</name>
<protein>
    <submittedName>
        <fullName evidence="1">Uncharacterized protein</fullName>
    </submittedName>
</protein>
<keyword evidence="2" id="KW-1185">Reference proteome</keyword>
<dbReference type="Proteomes" id="UP001208570">
    <property type="component" value="Unassembled WGS sequence"/>
</dbReference>
<gene>
    <name evidence="1" type="ORF">LSH36_178g04103</name>
</gene>
<dbReference type="EMBL" id="JAODUP010000178">
    <property type="protein sequence ID" value="KAK2158051.1"/>
    <property type="molecule type" value="Genomic_DNA"/>
</dbReference>
<comment type="caution">
    <text evidence="1">The sequence shown here is derived from an EMBL/GenBank/DDBJ whole genome shotgun (WGS) entry which is preliminary data.</text>
</comment>
<evidence type="ECO:0000313" key="2">
    <source>
        <dbReference type="Proteomes" id="UP001208570"/>
    </source>
</evidence>